<name>A0ACC0UQG6_9AGAM</name>
<reference evidence="1" key="1">
    <citation type="submission" date="2021-03" db="EMBL/GenBank/DDBJ databases">
        <title>Evolutionary priming and transition to the ectomycorrhizal habit in an iconic lineage of mushroom-forming fungi: is preadaptation a requirement?</title>
        <authorList>
            <consortium name="DOE Joint Genome Institute"/>
            <person name="Looney B.P."/>
            <person name="Miyauchi S."/>
            <person name="Morin E."/>
            <person name="Drula E."/>
            <person name="Courty P.E."/>
            <person name="Chicoki N."/>
            <person name="Fauchery L."/>
            <person name="Kohler A."/>
            <person name="Kuo A."/>
            <person name="LaButti K."/>
            <person name="Pangilinan J."/>
            <person name="Lipzen A."/>
            <person name="Riley R."/>
            <person name="Andreopoulos W."/>
            <person name="He G."/>
            <person name="Johnson J."/>
            <person name="Barry K.W."/>
            <person name="Grigoriev I.V."/>
            <person name="Nagy L."/>
            <person name="Hibbett D."/>
            <person name="Henrissat B."/>
            <person name="Matheny P.B."/>
            <person name="Labbe J."/>
            <person name="Martin A.F."/>
        </authorList>
    </citation>
    <scope>NUCLEOTIDE SEQUENCE</scope>
    <source>
        <strain evidence="1">BPL698</strain>
    </source>
</reference>
<dbReference type="Proteomes" id="UP001207468">
    <property type="component" value="Unassembled WGS sequence"/>
</dbReference>
<proteinExistence type="predicted"/>
<evidence type="ECO:0000313" key="2">
    <source>
        <dbReference type="Proteomes" id="UP001207468"/>
    </source>
</evidence>
<gene>
    <name evidence="1" type="ORF">F5148DRAFT_1319097</name>
</gene>
<sequence>MPHRLEREPYPKPLSPASSDTSVSSNTHAISPRCPQRDFINPRPVQTLPPLRAFLREEGIDADIEPRQPRFIGATHEIAREEARRRALRPVATRCHTRMNPLLGYEHRGTFAYEQPTIHSPDDVRRPGYSRSGWGTTGIVIAENLHRTRELPDDQYHYRLLVGTTVLHESLSHPYDHMDLDSAQSKSVWWGDINLLYRPLPPVPPTVRNEVVSPILSRKRPLPAYLEQSDDEDSEGDSSGRSRASNTPGTGKGRPAGQGDVETSDSDTHEGDDEEQRVSPRAPGKPSGRLKAEKRLDNGPSHEYFSSSGIKLEVIELPVKYDTKEWLKHVEQCPEGSKAPWRCTWQTMKNGSPVPCDYSSKKHLVKRHIEATHLCIKRFQCTWCEKTFTQRSNVAGCHLNTHTGASPHGCDFCGDRFKDPSKRHKHMLRNHGYRPGESRKKFRSEESAQGQSVHESLEPWKVAGARDG</sequence>
<protein>
    <submittedName>
        <fullName evidence="1">Uncharacterized protein</fullName>
    </submittedName>
</protein>
<organism evidence="1 2">
    <name type="scientific">Russula earlei</name>
    <dbReference type="NCBI Taxonomy" id="71964"/>
    <lineage>
        <taxon>Eukaryota</taxon>
        <taxon>Fungi</taxon>
        <taxon>Dikarya</taxon>
        <taxon>Basidiomycota</taxon>
        <taxon>Agaricomycotina</taxon>
        <taxon>Agaricomycetes</taxon>
        <taxon>Russulales</taxon>
        <taxon>Russulaceae</taxon>
        <taxon>Russula</taxon>
    </lineage>
</organism>
<dbReference type="EMBL" id="JAGFNK010000002">
    <property type="protein sequence ID" value="KAI9513339.1"/>
    <property type="molecule type" value="Genomic_DNA"/>
</dbReference>
<keyword evidence="2" id="KW-1185">Reference proteome</keyword>
<comment type="caution">
    <text evidence="1">The sequence shown here is derived from an EMBL/GenBank/DDBJ whole genome shotgun (WGS) entry which is preliminary data.</text>
</comment>
<evidence type="ECO:0000313" key="1">
    <source>
        <dbReference type="EMBL" id="KAI9513339.1"/>
    </source>
</evidence>
<accession>A0ACC0UQG6</accession>